<reference evidence="5" key="1">
    <citation type="submission" date="2021-05" db="EMBL/GenBank/DDBJ databases">
        <title>The genome of the haptophyte Pavlova lutheri (Diacronema luteri, Pavlovales) - a model for lipid biosynthesis in eukaryotic algae.</title>
        <authorList>
            <person name="Hulatt C.J."/>
            <person name="Posewitz M.C."/>
        </authorList>
    </citation>
    <scope>NUCLEOTIDE SEQUENCE</scope>
    <source>
        <strain evidence="5">NIVA-4/92</strain>
    </source>
</reference>
<sequence length="270" mass="30236">MAGAADAMEEKRERNIRKKEEERAKRVEEIKAAKAVKAAERASEEAAKEAVRRQEAERQERLAETEKKRQDNIAKKEAEHKAKADALKERKGKKAKSKYSKSDVLLLKQVYDEYDRDKSGSVSVAEMQLALKSSALAGSTDTMLSELDRNGDGSVDFHELLKLLYPFANATDFAAMVEWVAPPLPPAPPPKRELSASQLEEIRAIFALYDKDGSGGLTVKELKQAMKDTFLEAEEVEEMYRKADVDDNKLLDLAEFRALMVSTGLWDVDG</sequence>
<dbReference type="PROSITE" id="PS50222">
    <property type="entry name" value="EF_HAND_2"/>
    <property type="match status" value="4"/>
</dbReference>
<dbReference type="OrthoDB" id="26525at2759"/>
<accession>A0A8J5XYB6</accession>
<dbReference type="AlphaFoldDB" id="A0A8J5XYB6"/>
<protein>
    <recommendedName>
        <fullName evidence="4">EF-hand domain-containing protein</fullName>
    </recommendedName>
</protein>
<keyword evidence="2" id="KW-0106">Calcium</keyword>
<evidence type="ECO:0000259" key="4">
    <source>
        <dbReference type="PROSITE" id="PS50222"/>
    </source>
</evidence>
<dbReference type="GO" id="GO:0005509">
    <property type="term" value="F:calcium ion binding"/>
    <property type="evidence" value="ECO:0007669"/>
    <property type="project" value="InterPro"/>
</dbReference>
<dbReference type="PROSITE" id="PS00018">
    <property type="entry name" value="EF_HAND_1"/>
    <property type="match status" value="3"/>
</dbReference>
<gene>
    <name evidence="5" type="ORF">KFE25_006762</name>
</gene>
<dbReference type="SUPFAM" id="SSF47473">
    <property type="entry name" value="EF-hand"/>
    <property type="match status" value="1"/>
</dbReference>
<dbReference type="Pfam" id="PF13499">
    <property type="entry name" value="EF-hand_7"/>
    <property type="match status" value="2"/>
</dbReference>
<keyword evidence="1" id="KW-0677">Repeat</keyword>
<feature type="compositionally biased region" description="Basic and acidic residues" evidence="3">
    <location>
        <begin position="8"/>
        <end position="89"/>
    </location>
</feature>
<dbReference type="InterPro" id="IPR011992">
    <property type="entry name" value="EF-hand-dom_pair"/>
</dbReference>
<dbReference type="InterPro" id="IPR018247">
    <property type="entry name" value="EF_Hand_1_Ca_BS"/>
</dbReference>
<organism evidence="5 6">
    <name type="scientific">Diacronema lutheri</name>
    <name type="common">Unicellular marine alga</name>
    <name type="synonym">Monochrysis lutheri</name>
    <dbReference type="NCBI Taxonomy" id="2081491"/>
    <lineage>
        <taxon>Eukaryota</taxon>
        <taxon>Haptista</taxon>
        <taxon>Haptophyta</taxon>
        <taxon>Pavlovophyceae</taxon>
        <taxon>Pavlovales</taxon>
        <taxon>Pavlovaceae</taxon>
        <taxon>Diacronema</taxon>
    </lineage>
</organism>
<evidence type="ECO:0000313" key="5">
    <source>
        <dbReference type="EMBL" id="KAG8467710.1"/>
    </source>
</evidence>
<dbReference type="OMA" id="HTEMETM"/>
<dbReference type="InterPro" id="IPR002048">
    <property type="entry name" value="EF_hand_dom"/>
</dbReference>
<dbReference type="Proteomes" id="UP000751190">
    <property type="component" value="Unassembled WGS sequence"/>
</dbReference>
<name>A0A8J5XYB6_DIALT</name>
<evidence type="ECO:0000256" key="1">
    <source>
        <dbReference type="ARBA" id="ARBA00022737"/>
    </source>
</evidence>
<dbReference type="PANTHER" id="PTHR23050">
    <property type="entry name" value="CALCIUM BINDING PROTEIN"/>
    <property type="match status" value="1"/>
</dbReference>
<evidence type="ECO:0000256" key="3">
    <source>
        <dbReference type="SAM" id="MobiDB-lite"/>
    </source>
</evidence>
<dbReference type="Gene3D" id="1.10.238.10">
    <property type="entry name" value="EF-hand"/>
    <property type="match status" value="2"/>
</dbReference>
<dbReference type="InterPro" id="IPR050145">
    <property type="entry name" value="Centrin_CML-like"/>
</dbReference>
<keyword evidence="6" id="KW-1185">Reference proteome</keyword>
<evidence type="ECO:0000256" key="2">
    <source>
        <dbReference type="ARBA" id="ARBA00022837"/>
    </source>
</evidence>
<dbReference type="SMART" id="SM00054">
    <property type="entry name" value="EFh"/>
    <property type="match status" value="4"/>
</dbReference>
<comment type="caution">
    <text evidence="5">The sequence shown here is derived from an EMBL/GenBank/DDBJ whole genome shotgun (WGS) entry which is preliminary data.</text>
</comment>
<dbReference type="EMBL" id="JAGTXO010000005">
    <property type="protein sequence ID" value="KAG8467710.1"/>
    <property type="molecule type" value="Genomic_DNA"/>
</dbReference>
<feature type="domain" description="EF-hand" evidence="4">
    <location>
        <begin position="234"/>
        <end position="266"/>
    </location>
</feature>
<proteinExistence type="predicted"/>
<feature type="domain" description="EF-hand" evidence="4">
    <location>
        <begin position="141"/>
        <end position="170"/>
    </location>
</feature>
<feature type="domain" description="EF-hand" evidence="4">
    <location>
        <begin position="197"/>
        <end position="232"/>
    </location>
</feature>
<feature type="region of interest" description="Disordered" evidence="3">
    <location>
        <begin position="1"/>
        <end position="94"/>
    </location>
</feature>
<feature type="domain" description="EF-hand" evidence="4">
    <location>
        <begin position="102"/>
        <end position="137"/>
    </location>
</feature>
<evidence type="ECO:0000313" key="6">
    <source>
        <dbReference type="Proteomes" id="UP000751190"/>
    </source>
</evidence>